<gene>
    <name evidence="2" type="ORF">EKPJFOCH_1098</name>
</gene>
<comment type="caution">
    <text evidence="2">The sequence shown here is derived from an EMBL/GenBank/DDBJ whole genome shotgun (WGS) entry which is preliminary data.</text>
</comment>
<dbReference type="InterPro" id="IPR007709">
    <property type="entry name" value="N-FG_amidohydro"/>
</dbReference>
<proteinExistence type="predicted"/>
<name>A0ABQ4TLN4_9HYPH</name>
<dbReference type="EMBL" id="BPRA01000005">
    <property type="protein sequence ID" value="GJE54620.1"/>
    <property type="molecule type" value="Genomic_DNA"/>
</dbReference>
<evidence type="ECO:0000256" key="1">
    <source>
        <dbReference type="SAM" id="MobiDB-lite"/>
    </source>
</evidence>
<reference evidence="2" key="2">
    <citation type="submission" date="2021-08" db="EMBL/GenBank/DDBJ databases">
        <authorList>
            <person name="Tani A."/>
            <person name="Ola A."/>
            <person name="Ogura Y."/>
            <person name="Katsura K."/>
            <person name="Hayashi T."/>
        </authorList>
    </citation>
    <scope>NUCLEOTIDE SEQUENCE</scope>
    <source>
        <strain evidence="2">DSM 23674</strain>
    </source>
</reference>
<keyword evidence="3" id="KW-1185">Reference proteome</keyword>
<accession>A0ABQ4TLN4</accession>
<dbReference type="RefSeq" id="WP_147817301.1">
    <property type="nucleotide sequence ID" value="NZ_BPRA01000005.1"/>
</dbReference>
<dbReference type="InterPro" id="IPR011227">
    <property type="entry name" value="UCP029730"/>
</dbReference>
<sequence length="269" mass="28835">MPSSAARRAPAPDPTEHPEHPVETIAGDPGRGLLILCDHASNHVPDDLDRLGVPEHEFGRHIAYDLGAAAVTRQLAGLLGVPAVLTRFSRLVIDPNRGRKDPTLVMRLSDGAIVPGNARIDADGVAERIRRFYAPYDRAIDAAVAEAQAAGAPPMILTMHSFTRYWRGVARPWHVGILYDGDERLSRPLIAGLQADPAGLVVGDNDPYGGGLPGDTVDRHATARGLPNALVEIRQDLLLSEAGIAEWAERFAKLMQPLIGHRVDAAAAP</sequence>
<dbReference type="PIRSF" id="PIRSF029730">
    <property type="entry name" value="UCP029730"/>
    <property type="match status" value="1"/>
</dbReference>
<dbReference type="Gene3D" id="3.40.630.40">
    <property type="entry name" value="Zn-dependent exopeptidases"/>
    <property type="match status" value="1"/>
</dbReference>
<reference evidence="2" key="1">
    <citation type="journal article" date="2021" name="Front. Microbiol.">
        <title>Comprehensive Comparative Genomics and Phenotyping of Methylobacterium Species.</title>
        <authorList>
            <person name="Alessa O."/>
            <person name="Ogura Y."/>
            <person name="Fujitani Y."/>
            <person name="Takami H."/>
            <person name="Hayashi T."/>
            <person name="Sahin N."/>
            <person name="Tani A."/>
        </authorList>
    </citation>
    <scope>NUCLEOTIDE SEQUENCE</scope>
    <source>
        <strain evidence="2">DSM 23674</strain>
    </source>
</reference>
<evidence type="ECO:0008006" key="4">
    <source>
        <dbReference type="Google" id="ProtNLM"/>
    </source>
</evidence>
<evidence type="ECO:0000313" key="3">
    <source>
        <dbReference type="Proteomes" id="UP001055101"/>
    </source>
</evidence>
<evidence type="ECO:0000313" key="2">
    <source>
        <dbReference type="EMBL" id="GJE54620.1"/>
    </source>
</evidence>
<protein>
    <recommendedName>
        <fullName evidence="4">N-formylglutamate amidohydrolase</fullName>
    </recommendedName>
</protein>
<organism evidence="2 3">
    <name type="scientific">Methylobacterium thuringiense</name>
    <dbReference type="NCBI Taxonomy" id="1003091"/>
    <lineage>
        <taxon>Bacteria</taxon>
        <taxon>Pseudomonadati</taxon>
        <taxon>Pseudomonadota</taxon>
        <taxon>Alphaproteobacteria</taxon>
        <taxon>Hyphomicrobiales</taxon>
        <taxon>Methylobacteriaceae</taxon>
        <taxon>Methylobacterium</taxon>
    </lineage>
</organism>
<dbReference type="Pfam" id="PF05013">
    <property type="entry name" value="FGase"/>
    <property type="match status" value="1"/>
</dbReference>
<dbReference type="SUPFAM" id="SSF53187">
    <property type="entry name" value="Zn-dependent exopeptidases"/>
    <property type="match status" value="1"/>
</dbReference>
<dbReference type="Proteomes" id="UP001055101">
    <property type="component" value="Unassembled WGS sequence"/>
</dbReference>
<feature type="region of interest" description="Disordered" evidence="1">
    <location>
        <begin position="1"/>
        <end position="25"/>
    </location>
</feature>